<protein>
    <recommendedName>
        <fullName evidence="2">Soluble ligand binding domain-containing protein</fullName>
    </recommendedName>
</protein>
<dbReference type="Proteomes" id="UP000221024">
    <property type="component" value="Unassembled WGS sequence"/>
</dbReference>
<evidence type="ECO:0000256" key="1">
    <source>
        <dbReference type="SAM" id="Phobius"/>
    </source>
</evidence>
<name>A0A2H3NZH1_9BACT</name>
<proteinExistence type="predicted"/>
<feature type="transmembrane region" description="Helical" evidence="1">
    <location>
        <begin position="125"/>
        <end position="143"/>
    </location>
</feature>
<dbReference type="Gene3D" id="3.10.560.10">
    <property type="entry name" value="Outer membrane lipoprotein wza domain like"/>
    <property type="match status" value="1"/>
</dbReference>
<keyword evidence="1" id="KW-0812">Transmembrane</keyword>
<dbReference type="EMBL" id="PDEP01000009">
    <property type="protein sequence ID" value="PEN06273.1"/>
    <property type="molecule type" value="Genomic_DNA"/>
</dbReference>
<keyword evidence="1" id="KW-0472">Membrane</keyword>
<accession>A0A2H3NZH1</accession>
<evidence type="ECO:0000259" key="2">
    <source>
        <dbReference type="Pfam" id="PF10531"/>
    </source>
</evidence>
<evidence type="ECO:0000313" key="3">
    <source>
        <dbReference type="EMBL" id="PEN06273.1"/>
    </source>
</evidence>
<dbReference type="Pfam" id="PF10531">
    <property type="entry name" value="SLBB"/>
    <property type="match status" value="1"/>
</dbReference>
<sequence>MDRLAETEASVAYYFYARPGDATVQVSVWGTVGNTGIYEVPTDTQLDKLLTMAGGAPIDTRQRGQDPDDIRITLYRTGEDGSRTIVYEEPLENLVQNPEYPALQDDDILVVELERARTPFRFRDVLGIVSSLASLTLLGLRIFNRN</sequence>
<keyword evidence="1" id="KW-1133">Transmembrane helix</keyword>
<comment type="caution">
    <text evidence="3">The sequence shown here is derived from an EMBL/GenBank/DDBJ whole genome shotgun (WGS) entry which is preliminary data.</text>
</comment>
<organism evidence="3 4">
    <name type="scientific">Longimonas halophila</name>
    <dbReference type="NCBI Taxonomy" id="1469170"/>
    <lineage>
        <taxon>Bacteria</taxon>
        <taxon>Pseudomonadati</taxon>
        <taxon>Rhodothermota</taxon>
        <taxon>Rhodothermia</taxon>
        <taxon>Rhodothermales</taxon>
        <taxon>Salisaetaceae</taxon>
        <taxon>Longimonas</taxon>
    </lineage>
</organism>
<reference evidence="3 4" key="1">
    <citation type="submission" date="2017-10" db="EMBL/GenBank/DDBJ databases">
        <title>Draft genome of Longimonas halophila.</title>
        <authorList>
            <person name="Goh K.M."/>
            <person name="Shamsir M.S."/>
            <person name="Lim S.W."/>
        </authorList>
    </citation>
    <scope>NUCLEOTIDE SEQUENCE [LARGE SCALE GENOMIC DNA]</scope>
    <source>
        <strain evidence="3 4">KCTC 42399</strain>
    </source>
</reference>
<feature type="domain" description="Soluble ligand binding" evidence="2">
    <location>
        <begin position="26"/>
        <end position="62"/>
    </location>
</feature>
<dbReference type="AlphaFoldDB" id="A0A2H3NZH1"/>
<dbReference type="InterPro" id="IPR019554">
    <property type="entry name" value="Soluble_ligand-bd"/>
</dbReference>
<gene>
    <name evidence="3" type="ORF">CRI93_10650</name>
</gene>
<evidence type="ECO:0000313" key="4">
    <source>
        <dbReference type="Proteomes" id="UP000221024"/>
    </source>
</evidence>
<keyword evidence="4" id="KW-1185">Reference proteome</keyword>